<reference evidence="7 8" key="1">
    <citation type="submission" date="2020-08" db="EMBL/GenBank/DDBJ databases">
        <title>Genomic Encyclopedia of Type Strains, Phase III (KMG-III): the genomes of soil and plant-associated and newly described type strains.</title>
        <authorList>
            <person name="Whitman W."/>
        </authorList>
    </citation>
    <scope>NUCLEOTIDE SEQUENCE [LARGE SCALE GENOMIC DNA]</scope>
    <source>
        <strain evidence="7 8">CECT 5831</strain>
    </source>
</reference>
<dbReference type="Pfam" id="PF04434">
    <property type="entry name" value="SWIM"/>
    <property type="match status" value="1"/>
</dbReference>
<dbReference type="InterPro" id="IPR013663">
    <property type="entry name" value="Helicase_SWF/SNF/SWI_bac"/>
</dbReference>
<keyword evidence="2" id="KW-0863">Zinc-finger</keyword>
<evidence type="ECO:0000259" key="5">
    <source>
        <dbReference type="PROSITE" id="PS51192"/>
    </source>
</evidence>
<feature type="domain" description="Helicase ATP-binding" evidence="5">
    <location>
        <begin position="651"/>
        <end position="831"/>
    </location>
</feature>
<dbReference type="SMART" id="SM00490">
    <property type="entry name" value="HELICc"/>
    <property type="match status" value="1"/>
</dbReference>
<comment type="caution">
    <text evidence="7">The sequence shown here is derived from an EMBL/GenBank/DDBJ whole genome shotgun (WGS) entry which is preliminary data.</text>
</comment>
<dbReference type="InterPro" id="IPR049730">
    <property type="entry name" value="SNF2/RAD54-like_C"/>
</dbReference>
<keyword evidence="7" id="KW-0067">ATP-binding</keyword>
<keyword evidence="3" id="KW-0175">Coiled coil</keyword>
<keyword evidence="2" id="KW-0862">Zinc</keyword>
<evidence type="ECO:0000256" key="2">
    <source>
        <dbReference type="PROSITE-ProRule" id="PRU00325"/>
    </source>
</evidence>
<name>A0A839TK72_9BACL</name>
<dbReference type="SMART" id="SM00487">
    <property type="entry name" value="DEXDc"/>
    <property type="match status" value="1"/>
</dbReference>
<evidence type="ECO:0000313" key="7">
    <source>
        <dbReference type="EMBL" id="MBB3127194.1"/>
    </source>
</evidence>
<dbReference type="PROSITE" id="PS51194">
    <property type="entry name" value="HELICASE_CTER"/>
    <property type="match status" value="1"/>
</dbReference>
<dbReference type="Gene3D" id="3.40.50.10810">
    <property type="entry name" value="Tandem AAA-ATPase domain"/>
    <property type="match status" value="1"/>
</dbReference>
<feature type="domain" description="Helicase C-terminal" evidence="6">
    <location>
        <begin position="941"/>
        <end position="1098"/>
    </location>
</feature>
<feature type="domain" description="SWIM-type" evidence="4">
    <location>
        <begin position="52"/>
        <end position="90"/>
    </location>
</feature>
<dbReference type="InterPro" id="IPR000330">
    <property type="entry name" value="SNF2_N"/>
</dbReference>
<keyword evidence="2" id="KW-0479">Metal-binding</keyword>
<dbReference type="PANTHER" id="PTHR10799">
    <property type="entry name" value="SNF2/RAD54 HELICASE FAMILY"/>
    <property type="match status" value="1"/>
</dbReference>
<organism evidence="7 8">
    <name type="scientific">Paenibacillus rhizosphaerae</name>
    <dbReference type="NCBI Taxonomy" id="297318"/>
    <lineage>
        <taxon>Bacteria</taxon>
        <taxon>Bacillati</taxon>
        <taxon>Bacillota</taxon>
        <taxon>Bacilli</taxon>
        <taxon>Bacillales</taxon>
        <taxon>Paenibacillaceae</taxon>
        <taxon>Paenibacillus</taxon>
    </lineage>
</organism>
<dbReference type="GO" id="GO:0008270">
    <property type="term" value="F:zinc ion binding"/>
    <property type="evidence" value="ECO:0007669"/>
    <property type="project" value="UniProtKB-KW"/>
</dbReference>
<dbReference type="PROSITE" id="PS51192">
    <property type="entry name" value="HELICASE_ATP_BIND_1"/>
    <property type="match status" value="1"/>
</dbReference>
<dbReference type="Pfam" id="PF00176">
    <property type="entry name" value="SNF2-rel_dom"/>
    <property type="match status" value="1"/>
</dbReference>
<dbReference type="FunFam" id="3.40.50.300:FF:000533">
    <property type="entry name" value="Helicase, Snf2 family"/>
    <property type="match status" value="1"/>
</dbReference>
<keyword evidence="7" id="KW-0547">Nucleotide-binding</keyword>
<dbReference type="GO" id="GO:0016787">
    <property type="term" value="F:hydrolase activity"/>
    <property type="evidence" value="ECO:0007669"/>
    <property type="project" value="UniProtKB-KW"/>
</dbReference>
<dbReference type="GO" id="GO:0004386">
    <property type="term" value="F:helicase activity"/>
    <property type="evidence" value="ECO:0007669"/>
    <property type="project" value="UniProtKB-KW"/>
</dbReference>
<dbReference type="Proteomes" id="UP000517523">
    <property type="component" value="Unassembled WGS sequence"/>
</dbReference>
<dbReference type="Gene3D" id="3.40.50.300">
    <property type="entry name" value="P-loop containing nucleotide triphosphate hydrolases"/>
    <property type="match status" value="1"/>
</dbReference>
<dbReference type="AlphaFoldDB" id="A0A839TK72"/>
<dbReference type="Pfam" id="PF08455">
    <property type="entry name" value="SNF2_assoc"/>
    <property type="match status" value="1"/>
</dbReference>
<dbReference type="InterPro" id="IPR014001">
    <property type="entry name" value="Helicase_ATP-bd"/>
</dbReference>
<sequence length="1108" mass="125486">MLAFTSQRIRSLCGASAFKRGEEYCAYGQVMIVERDEDNRYIEAVVQDEDMYRVEVDIDGADFSATCHCAGFGGYYPYCKHIAGVLIYLLEEEKGGTDRLQPRGEVVPIPTPAVSSRDVRLTSGLIELFEQIADSERLKTGQKAASVLKETLAVEWICKVTDEYQPEPKFRIEMKIGPNRLYVVQNIRQFLLHIEEGRSLPFTKLFTYSPKQHTFRPEDWAVIDMLIRICGSEFAYDEAGRSIPGFAASGGQRMLTIPPLGWNELLPLLVKAGAAMEREYASPQPIQLGEGQMPLSFHVGSIDSGEAYHLEINGLKRVVVMTAYGCAAVDGTIYRLPVRDLLLLSEMKTLIYRYDHKRINISPHQMDALMEKVVPGLRRIGKVGMDASVRDQLVQPDLVAKLYLDRDETELSARLEFVYDGIVIDAFADTDARKDGDFILVRDTDKERRLIEALKGTEFVQNGREMVLDLSEEDSVYDILFHLLPKLEKWVQVYATPAVKQLMHNPNKPPKIKADTDHTTNWLEINFELDHVSDKEIRKLLLSVIEKRKYYRLPGGAYVSLEKEAFQTFGELYDELGMKKGDITGSRIHLPLVKGLQLRDKEGRAYGVQMGKTLRQLIDHMTHPEQMDFIVPEELAAVLRDYQRDGFQWLKTLGHYRFGGILADDMGLGKTLQSIAYIVSERRKKEGDSGHLPVLIVSPASLVYNWESEFQKFAPSVQVHVALGARKERSDSLLRMAAAGAEPESPSGFAAQQADVIITSYPSLRKDIRLYREMGFSTLFLDEAQMIKNYATQTAQAVREIHAERRFALTGTPIENAVDELWSIFEAVFPGLFTGQKAFRGLTRGQISRIVQPFILRRLRADVLDELPERIETVQRSELSLEQKKLYAAYLEEFKEETIRDLEMDGFQKSRMKILAGITRLRQLCCHPSLFVDGYEGPAGKLSQLLDVVDECLGSGRRILIFSQFTSMLRIIRSELGQRGIPVFYLDGQTPAKERVETCSRFNQGENDVFLISLKAGGTGLNLTGADTVILYDLWWNPAVEEQAAGRAHRMGQKNVVQVIRLVTKGTVEEKMLELQQRKKDLIREVMESADDAVTTLTEQEIRELLAL</sequence>
<dbReference type="Pfam" id="PF00271">
    <property type="entry name" value="Helicase_C"/>
    <property type="match status" value="1"/>
</dbReference>
<dbReference type="CDD" id="cd18793">
    <property type="entry name" value="SF2_C_SNF"/>
    <property type="match status" value="1"/>
</dbReference>
<keyword evidence="1" id="KW-0378">Hydrolase</keyword>
<proteinExistence type="predicted"/>
<dbReference type="InterPro" id="IPR007527">
    <property type="entry name" value="Znf_SWIM"/>
</dbReference>
<dbReference type="SUPFAM" id="SSF52540">
    <property type="entry name" value="P-loop containing nucleoside triphosphate hydrolases"/>
    <property type="match status" value="2"/>
</dbReference>
<evidence type="ECO:0000256" key="3">
    <source>
        <dbReference type="SAM" id="Coils"/>
    </source>
</evidence>
<dbReference type="InterPro" id="IPR001650">
    <property type="entry name" value="Helicase_C-like"/>
</dbReference>
<evidence type="ECO:0000259" key="6">
    <source>
        <dbReference type="PROSITE" id="PS51194"/>
    </source>
</evidence>
<gene>
    <name evidence="7" type="ORF">FHS19_001848</name>
</gene>
<dbReference type="EMBL" id="JACHXJ010000002">
    <property type="protein sequence ID" value="MBB3127194.1"/>
    <property type="molecule type" value="Genomic_DNA"/>
</dbReference>
<evidence type="ECO:0000256" key="1">
    <source>
        <dbReference type="ARBA" id="ARBA00022801"/>
    </source>
</evidence>
<dbReference type="RefSeq" id="WP_183581599.1">
    <property type="nucleotide sequence ID" value="NZ_JACHXJ010000002.1"/>
</dbReference>
<evidence type="ECO:0000259" key="4">
    <source>
        <dbReference type="PROSITE" id="PS50966"/>
    </source>
</evidence>
<dbReference type="InterPro" id="IPR027417">
    <property type="entry name" value="P-loop_NTPase"/>
</dbReference>
<feature type="coiled-coil region" evidence="3">
    <location>
        <begin position="1065"/>
        <end position="1092"/>
    </location>
</feature>
<dbReference type="GO" id="GO:0005524">
    <property type="term" value="F:ATP binding"/>
    <property type="evidence" value="ECO:0007669"/>
    <property type="project" value="InterPro"/>
</dbReference>
<dbReference type="PROSITE" id="PS50966">
    <property type="entry name" value="ZF_SWIM"/>
    <property type="match status" value="1"/>
</dbReference>
<keyword evidence="7" id="KW-0347">Helicase</keyword>
<protein>
    <submittedName>
        <fullName evidence="7">Superfamily II DNA or RNA helicase</fullName>
    </submittedName>
</protein>
<evidence type="ECO:0000313" key="8">
    <source>
        <dbReference type="Proteomes" id="UP000517523"/>
    </source>
</evidence>
<dbReference type="InterPro" id="IPR038718">
    <property type="entry name" value="SNF2-like_sf"/>
</dbReference>
<accession>A0A839TK72</accession>